<comment type="caution">
    <text evidence="2">The sequence shown here is derived from an EMBL/GenBank/DDBJ whole genome shotgun (WGS) entry which is preliminary data.</text>
</comment>
<name>A0A388KMI9_CHABU</name>
<protein>
    <recommendedName>
        <fullName evidence="4">Dienelactone hydrolase domain-containing protein</fullName>
    </recommendedName>
</protein>
<keyword evidence="3" id="KW-1185">Reference proteome</keyword>
<dbReference type="AlphaFoldDB" id="A0A388KMI9"/>
<proteinExistence type="predicted"/>
<evidence type="ECO:0008006" key="4">
    <source>
        <dbReference type="Google" id="ProtNLM"/>
    </source>
</evidence>
<evidence type="ECO:0000256" key="1">
    <source>
        <dbReference type="ARBA" id="ARBA00022801"/>
    </source>
</evidence>
<accession>A0A388KMI9</accession>
<organism evidence="2 3">
    <name type="scientific">Chara braunii</name>
    <name type="common">Braun's stonewort</name>
    <dbReference type="NCBI Taxonomy" id="69332"/>
    <lineage>
        <taxon>Eukaryota</taxon>
        <taxon>Viridiplantae</taxon>
        <taxon>Streptophyta</taxon>
        <taxon>Charophyceae</taxon>
        <taxon>Charales</taxon>
        <taxon>Characeae</taxon>
        <taxon>Chara</taxon>
    </lineage>
</organism>
<reference evidence="2 3" key="1">
    <citation type="journal article" date="2018" name="Cell">
        <title>The Chara Genome: Secondary Complexity and Implications for Plant Terrestrialization.</title>
        <authorList>
            <person name="Nishiyama T."/>
            <person name="Sakayama H."/>
            <person name="Vries J.D."/>
            <person name="Buschmann H."/>
            <person name="Saint-Marcoux D."/>
            <person name="Ullrich K.K."/>
            <person name="Haas F.B."/>
            <person name="Vanderstraeten L."/>
            <person name="Becker D."/>
            <person name="Lang D."/>
            <person name="Vosolsobe S."/>
            <person name="Rombauts S."/>
            <person name="Wilhelmsson P.K.I."/>
            <person name="Janitza P."/>
            <person name="Kern R."/>
            <person name="Heyl A."/>
            <person name="Rumpler F."/>
            <person name="Villalobos L.I.A.C."/>
            <person name="Clay J.M."/>
            <person name="Skokan R."/>
            <person name="Toyoda A."/>
            <person name="Suzuki Y."/>
            <person name="Kagoshima H."/>
            <person name="Schijlen E."/>
            <person name="Tajeshwar N."/>
            <person name="Catarino B."/>
            <person name="Hetherington A.J."/>
            <person name="Saltykova A."/>
            <person name="Bonnot C."/>
            <person name="Breuninger H."/>
            <person name="Symeonidi A."/>
            <person name="Radhakrishnan G.V."/>
            <person name="Van Nieuwerburgh F."/>
            <person name="Deforce D."/>
            <person name="Chang C."/>
            <person name="Karol K.G."/>
            <person name="Hedrich R."/>
            <person name="Ulvskov P."/>
            <person name="Glockner G."/>
            <person name="Delwiche C.F."/>
            <person name="Petrasek J."/>
            <person name="Van de Peer Y."/>
            <person name="Friml J."/>
            <person name="Beilby M."/>
            <person name="Dolan L."/>
            <person name="Kohara Y."/>
            <person name="Sugano S."/>
            <person name="Fujiyama A."/>
            <person name="Delaux P.-M."/>
            <person name="Quint M."/>
            <person name="TheiBen G."/>
            <person name="Hagemann M."/>
            <person name="Harholt J."/>
            <person name="Dunand C."/>
            <person name="Zachgo S."/>
            <person name="Langdale J."/>
            <person name="Maumus F."/>
            <person name="Straeten D.V.D."/>
            <person name="Gould S.B."/>
            <person name="Rensing S.A."/>
        </authorList>
    </citation>
    <scope>NUCLEOTIDE SEQUENCE [LARGE SCALE GENOMIC DNA]</scope>
    <source>
        <strain evidence="2 3">S276</strain>
    </source>
</reference>
<dbReference type="Gene3D" id="3.40.50.1820">
    <property type="entry name" value="alpha/beta hydrolase"/>
    <property type="match status" value="1"/>
</dbReference>
<gene>
    <name evidence="2" type="ORF">CBR_g8682</name>
</gene>
<dbReference type="Gramene" id="GBG71261">
    <property type="protein sequence ID" value="GBG71261"/>
    <property type="gene ID" value="CBR_g8682"/>
</dbReference>
<dbReference type="PANTHER" id="PTHR22946:SF9">
    <property type="entry name" value="POLYKETIDE TRANSFERASE AF380"/>
    <property type="match status" value="1"/>
</dbReference>
<dbReference type="STRING" id="69332.A0A388KMI9"/>
<dbReference type="SUPFAM" id="SSF53474">
    <property type="entry name" value="alpha/beta-Hydrolases"/>
    <property type="match status" value="1"/>
</dbReference>
<dbReference type="Proteomes" id="UP000265515">
    <property type="component" value="Unassembled WGS sequence"/>
</dbReference>
<evidence type="ECO:0000313" key="2">
    <source>
        <dbReference type="EMBL" id="GBG71261.1"/>
    </source>
</evidence>
<keyword evidence="1" id="KW-0378">Hydrolase</keyword>
<dbReference type="PANTHER" id="PTHR22946">
    <property type="entry name" value="DIENELACTONE HYDROLASE DOMAIN-CONTAINING PROTEIN-RELATED"/>
    <property type="match status" value="1"/>
</dbReference>
<dbReference type="InterPro" id="IPR050261">
    <property type="entry name" value="FrsA_esterase"/>
</dbReference>
<dbReference type="EMBL" id="BFEA01000144">
    <property type="protein sequence ID" value="GBG71261.1"/>
    <property type="molecule type" value="Genomic_DNA"/>
</dbReference>
<evidence type="ECO:0000313" key="3">
    <source>
        <dbReference type="Proteomes" id="UP000265515"/>
    </source>
</evidence>
<dbReference type="InterPro" id="IPR029058">
    <property type="entry name" value="AB_hydrolase_fold"/>
</dbReference>
<sequence>MGQRSRQKTTITVSLPTRKLKKTAMARHGYGGAGGDRFTDSSVHFLAEVAMAVTAVMLSCFPLGGFAVAVTTVSFPGPDGVTLSAVQYEPNGFANGVRYPAVVMLHGCSGMWSGRNVGAVNKDGTPNLQNHLEKWGLKLAGLGVVALAVDSFTPRGLLSPSEQWQCEGSVSVDPHTTRVEDARRAYDYLIGLLESKVEGSKIALLGWNHGAQAAMVEVAATPRDVNSERPVADRRYLAALCFYPECGTLLGFGETVEGSFWRPYSPMQLHVGSADFFYEQCKLRAEIAQTAPYNADLSFPDHPAAVHAFDGLSQKWPVSKCDGTPSEADAQECAMRAADIDGLHFFKASLGLEAATESAHYDEL</sequence>
<dbReference type="GO" id="GO:0016788">
    <property type="term" value="F:hydrolase activity, acting on ester bonds"/>
    <property type="evidence" value="ECO:0007669"/>
    <property type="project" value="UniProtKB-ARBA"/>
</dbReference>